<dbReference type="OrthoDB" id="2472181at2"/>
<feature type="domain" description="Condensation" evidence="1">
    <location>
        <begin position="49"/>
        <end position="461"/>
    </location>
</feature>
<evidence type="ECO:0000313" key="2">
    <source>
        <dbReference type="EMBL" id="SFW72586.1"/>
    </source>
</evidence>
<dbReference type="SUPFAM" id="SSF52777">
    <property type="entry name" value="CoA-dependent acyltransferases"/>
    <property type="match status" value="2"/>
</dbReference>
<dbReference type="GO" id="GO:0031177">
    <property type="term" value="F:phosphopantetheine binding"/>
    <property type="evidence" value="ECO:0007669"/>
    <property type="project" value="TreeGrafter"/>
</dbReference>
<gene>
    <name evidence="2" type="ORF">SAMN04489730_3473</name>
</gene>
<name>A0A1K1RJZ5_9PSEU</name>
<sequence>MTIEERPLAAGDAVTRRPLSLNEEVWCALDQGDVLGVFGLRKIVASGWRLRGPLDVPTMRLALADVVARHEALRTVIVRDPEEPHVRVHAAGSAELDVVDLPAPADEAGRDRRAHEFLNAIDDAGRCDPARVPLLQATLGRFDDEDAVLVLVTHHAVSDAWSIHLIMRDFAISYAKRRGLPAPELPRARQYGEYAGWQRQSCQGPLADEAREYWRTRLAGGKFLTLPTDRPRQPDSPPVYSVYRFVFDEELVSATTALARSVHSSPFMVLYACFNLFLHNRTGARDIVAPIFTSGRTEPEFEQTVGPLFNLLPIRTDLSGCETFADLVRRTRTALLEAYSYELPFSEIAAVADPELMHESMTDVNGAATGFESFQYPQELEAGMIGDVHYAGLHRRLISSDDTSEILDGNLWDFALDPSGDMVGAVKFNGLDFDQATIVAMIDEYRELLRVSVNAPDSPLARP</sequence>
<dbReference type="Gene3D" id="3.30.559.10">
    <property type="entry name" value="Chloramphenicol acetyltransferase-like domain"/>
    <property type="match status" value="1"/>
</dbReference>
<dbReference type="EMBL" id="FPJG01000006">
    <property type="protein sequence ID" value="SFW72586.1"/>
    <property type="molecule type" value="Genomic_DNA"/>
</dbReference>
<accession>A0A1K1RJZ5</accession>
<dbReference type="InterPro" id="IPR001242">
    <property type="entry name" value="Condensation_dom"/>
</dbReference>
<dbReference type="GO" id="GO:0009239">
    <property type="term" value="P:enterobactin biosynthetic process"/>
    <property type="evidence" value="ECO:0007669"/>
    <property type="project" value="TreeGrafter"/>
</dbReference>
<dbReference type="GO" id="GO:0008610">
    <property type="term" value="P:lipid biosynthetic process"/>
    <property type="evidence" value="ECO:0007669"/>
    <property type="project" value="UniProtKB-ARBA"/>
</dbReference>
<dbReference type="PANTHER" id="PTHR45527:SF1">
    <property type="entry name" value="FATTY ACID SYNTHASE"/>
    <property type="match status" value="1"/>
</dbReference>
<evidence type="ECO:0000313" key="3">
    <source>
        <dbReference type="Proteomes" id="UP000182740"/>
    </source>
</evidence>
<keyword evidence="3" id="KW-1185">Reference proteome</keyword>
<dbReference type="RefSeq" id="WP_072477265.1">
    <property type="nucleotide sequence ID" value="NZ_FPJG01000006.1"/>
</dbReference>
<dbReference type="STRING" id="546364.SAMN04489730_3473"/>
<dbReference type="GO" id="GO:0043041">
    <property type="term" value="P:amino acid activation for nonribosomal peptide biosynthetic process"/>
    <property type="evidence" value="ECO:0007669"/>
    <property type="project" value="TreeGrafter"/>
</dbReference>
<dbReference type="GO" id="GO:0047527">
    <property type="term" value="F:2,3-dihydroxybenzoate-serine ligase activity"/>
    <property type="evidence" value="ECO:0007669"/>
    <property type="project" value="TreeGrafter"/>
</dbReference>
<evidence type="ECO:0000259" key="1">
    <source>
        <dbReference type="Pfam" id="PF00668"/>
    </source>
</evidence>
<dbReference type="GO" id="GO:0009366">
    <property type="term" value="C:enterobactin synthetase complex"/>
    <property type="evidence" value="ECO:0007669"/>
    <property type="project" value="TreeGrafter"/>
</dbReference>
<protein>
    <submittedName>
        <fullName evidence="2">Condensation domain-containing protein</fullName>
    </submittedName>
</protein>
<proteinExistence type="predicted"/>
<dbReference type="Pfam" id="PF00668">
    <property type="entry name" value="Condensation"/>
    <property type="match status" value="1"/>
</dbReference>
<dbReference type="Gene3D" id="3.30.559.30">
    <property type="entry name" value="Nonribosomal peptide synthetase, condensation domain"/>
    <property type="match status" value="1"/>
</dbReference>
<dbReference type="Proteomes" id="UP000182740">
    <property type="component" value="Unassembled WGS sequence"/>
</dbReference>
<reference evidence="3" key="1">
    <citation type="submission" date="2016-11" db="EMBL/GenBank/DDBJ databases">
        <authorList>
            <person name="Varghese N."/>
            <person name="Submissions S."/>
        </authorList>
    </citation>
    <scope>NUCLEOTIDE SEQUENCE [LARGE SCALE GENOMIC DNA]</scope>
    <source>
        <strain evidence="3">DSM 44671</strain>
    </source>
</reference>
<organism evidence="2 3">
    <name type="scientific">Amycolatopsis australiensis</name>
    <dbReference type="NCBI Taxonomy" id="546364"/>
    <lineage>
        <taxon>Bacteria</taxon>
        <taxon>Bacillati</taxon>
        <taxon>Actinomycetota</taxon>
        <taxon>Actinomycetes</taxon>
        <taxon>Pseudonocardiales</taxon>
        <taxon>Pseudonocardiaceae</taxon>
        <taxon>Amycolatopsis</taxon>
    </lineage>
</organism>
<dbReference type="PANTHER" id="PTHR45527">
    <property type="entry name" value="NONRIBOSOMAL PEPTIDE SYNTHETASE"/>
    <property type="match status" value="1"/>
</dbReference>
<dbReference type="InterPro" id="IPR023213">
    <property type="entry name" value="CAT-like_dom_sf"/>
</dbReference>
<dbReference type="GO" id="GO:0005829">
    <property type="term" value="C:cytosol"/>
    <property type="evidence" value="ECO:0007669"/>
    <property type="project" value="TreeGrafter"/>
</dbReference>
<dbReference type="AlphaFoldDB" id="A0A1K1RJZ5"/>